<dbReference type="SUPFAM" id="SSF52317">
    <property type="entry name" value="Class I glutamine amidotransferase-like"/>
    <property type="match status" value="1"/>
</dbReference>
<name>A0ABN1A9Z1_9SPHN</name>
<protein>
    <submittedName>
        <fullName evidence="3">DJ-1/PfpI family protein</fullName>
    </submittedName>
</protein>
<dbReference type="Gene3D" id="3.40.50.880">
    <property type="match status" value="1"/>
</dbReference>
<evidence type="ECO:0000313" key="3">
    <source>
        <dbReference type="EMBL" id="GAA0471304.1"/>
    </source>
</evidence>
<comment type="caution">
    <text evidence="3">The sequence shown here is derived from an EMBL/GenBank/DDBJ whole genome shotgun (WGS) entry which is preliminary data.</text>
</comment>
<dbReference type="InterPro" id="IPR002818">
    <property type="entry name" value="DJ-1/PfpI"/>
</dbReference>
<proteinExistence type="predicted"/>
<dbReference type="InterPro" id="IPR006311">
    <property type="entry name" value="TAT_signal"/>
</dbReference>
<dbReference type="Proteomes" id="UP001500713">
    <property type="component" value="Unassembled WGS sequence"/>
</dbReference>
<sequence length="286" mass="29926">MTLDRRSLLLGAGSALFAAPFLAIERAAAQIAEGDISPALAAAQKETEAAHFDLMKIEGIKMHGNEKIAMLLYPGFTALDLVGPHFFFACMMGAKVDLVTTEENLAPVASDLQLAIAPTAKLEEISGPLDILFVPGGTTGTAKVMADKRSINWISAQAKTARYITSVCTGSMILGKAGLLQGKRATSHWGAHAVLPDYGAIPVDKRVVVDGNIITGAGVSAGIDFGLSLVAALRGTKYAEALRLQAEYAPEPPVDGGTLATTDPAVADAMNGMFASTREQFRQLAL</sequence>
<feature type="domain" description="DJ-1/PfpI" evidence="2">
    <location>
        <begin position="67"/>
        <end position="231"/>
    </location>
</feature>
<dbReference type="Pfam" id="PF01965">
    <property type="entry name" value="DJ-1_PfpI"/>
    <property type="match status" value="1"/>
</dbReference>
<accession>A0ABN1A9Z1</accession>
<keyword evidence="4" id="KW-1185">Reference proteome</keyword>
<dbReference type="PANTHER" id="PTHR43130">
    <property type="entry name" value="ARAC-FAMILY TRANSCRIPTIONAL REGULATOR"/>
    <property type="match status" value="1"/>
</dbReference>
<dbReference type="PROSITE" id="PS51318">
    <property type="entry name" value="TAT"/>
    <property type="match status" value="1"/>
</dbReference>
<dbReference type="InterPro" id="IPR052158">
    <property type="entry name" value="INH-QAR"/>
</dbReference>
<gene>
    <name evidence="3" type="ORF">GCM10009096_10340</name>
</gene>
<dbReference type="CDD" id="cd03139">
    <property type="entry name" value="GATase1_PfpI_2"/>
    <property type="match status" value="1"/>
</dbReference>
<dbReference type="RefSeq" id="WP_229956412.1">
    <property type="nucleotide sequence ID" value="NZ_BAAAEM010000002.1"/>
</dbReference>
<dbReference type="PANTHER" id="PTHR43130:SF2">
    <property type="entry name" value="DJ-1_PFPI DOMAIN-CONTAINING PROTEIN"/>
    <property type="match status" value="1"/>
</dbReference>
<organism evidence="3 4">
    <name type="scientific">Parasphingorhabdus litoris</name>
    <dbReference type="NCBI Taxonomy" id="394733"/>
    <lineage>
        <taxon>Bacteria</taxon>
        <taxon>Pseudomonadati</taxon>
        <taxon>Pseudomonadota</taxon>
        <taxon>Alphaproteobacteria</taxon>
        <taxon>Sphingomonadales</taxon>
        <taxon>Sphingomonadaceae</taxon>
        <taxon>Parasphingorhabdus</taxon>
    </lineage>
</organism>
<evidence type="ECO:0000313" key="4">
    <source>
        <dbReference type="Proteomes" id="UP001500713"/>
    </source>
</evidence>
<dbReference type="InterPro" id="IPR029062">
    <property type="entry name" value="Class_I_gatase-like"/>
</dbReference>
<dbReference type="EMBL" id="BAAAEM010000002">
    <property type="protein sequence ID" value="GAA0471304.1"/>
    <property type="molecule type" value="Genomic_DNA"/>
</dbReference>
<feature type="chain" id="PRO_5045940012" evidence="1">
    <location>
        <begin position="24"/>
        <end position="286"/>
    </location>
</feature>
<keyword evidence="1" id="KW-0732">Signal</keyword>
<evidence type="ECO:0000259" key="2">
    <source>
        <dbReference type="Pfam" id="PF01965"/>
    </source>
</evidence>
<feature type="signal peptide" evidence="1">
    <location>
        <begin position="1"/>
        <end position="23"/>
    </location>
</feature>
<reference evidence="3 4" key="1">
    <citation type="journal article" date="2019" name="Int. J. Syst. Evol. Microbiol.">
        <title>The Global Catalogue of Microorganisms (GCM) 10K type strain sequencing project: providing services to taxonomists for standard genome sequencing and annotation.</title>
        <authorList>
            <consortium name="The Broad Institute Genomics Platform"/>
            <consortium name="The Broad Institute Genome Sequencing Center for Infectious Disease"/>
            <person name="Wu L."/>
            <person name="Ma J."/>
        </authorList>
    </citation>
    <scope>NUCLEOTIDE SEQUENCE [LARGE SCALE GENOMIC DNA]</scope>
    <source>
        <strain evidence="3 4">JCM 14162</strain>
    </source>
</reference>
<evidence type="ECO:0000256" key="1">
    <source>
        <dbReference type="SAM" id="SignalP"/>
    </source>
</evidence>